<feature type="region of interest" description="Disordered" evidence="1">
    <location>
        <begin position="26"/>
        <end position="105"/>
    </location>
</feature>
<keyword evidence="2" id="KW-1133">Transmembrane helix</keyword>
<dbReference type="Pfam" id="PF13306">
    <property type="entry name" value="LRR_5"/>
    <property type="match status" value="1"/>
</dbReference>
<accession>A0A2N0UIU5</accession>
<keyword evidence="4" id="KW-1185">Reference proteome</keyword>
<dbReference type="Gene3D" id="3.80.10.10">
    <property type="entry name" value="Ribonuclease Inhibitor"/>
    <property type="match status" value="1"/>
</dbReference>
<dbReference type="AlphaFoldDB" id="A0A2N0UIU5"/>
<comment type="caution">
    <text evidence="3">The sequence shown here is derived from an EMBL/GenBank/DDBJ whole genome shotgun (WGS) entry which is preliminary data.</text>
</comment>
<dbReference type="EMBL" id="NNSR01000073">
    <property type="protein sequence ID" value="PKD26858.1"/>
    <property type="molecule type" value="Genomic_DNA"/>
</dbReference>
<dbReference type="InterPro" id="IPR026906">
    <property type="entry name" value="LRR_5"/>
</dbReference>
<organism evidence="3 4">
    <name type="scientific">Ruminococcus bromii</name>
    <dbReference type="NCBI Taxonomy" id="40518"/>
    <lineage>
        <taxon>Bacteria</taxon>
        <taxon>Bacillati</taxon>
        <taxon>Bacillota</taxon>
        <taxon>Clostridia</taxon>
        <taxon>Eubacteriales</taxon>
        <taxon>Oscillospiraceae</taxon>
        <taxon>Ruminococcus</taxon>
    </lineage>
</organism>
<feature type="transmembrane region" description="Helical" evidence="2">
    <location>
        <begin position="112"/>
        <end position="138"/>
    </location>
</feature>
<proteinExistence type="predicted"/>
<evidence type="ECO:0000313" key="4">
    <source>
        <dbReference type="Proteomes" id="UP000233425"/>
    </source>
</evidence>
<dbReference type="InterPro" id="IPR032675">
    <property type="entry name" value="LRR_dom_sf"/>
</dbReference>
<dbReference type="Proteomes" id="UP000233425">
    <property type="component" value="Unassembled WGS sequence"/>
</dbReference>
<protein>
    <recommendedName>
        <fullName evidence="5">Leucine-rich repeat domain-containing protein</fullName>
    </recommendedName>
</protein>
<feature type="compositionally biased region" description="Polar residues" evidence="1">
    <location>
        <begin position="54"/>
        <end position="73"/>
    </location>
</feature>
<dbReference type="RefSeq" id="WP_101029648.1">
    <property type="nucleotide sequence ID" value="NZ_CABMMZ010000073.1"/>
</dbReference>
<feature type="compositionally biased region" description="Polar residues" evidence="1">
    <location>
        <begin position="26"/>
        <end position="38"/>
    </location>
</feature>
<gene>
    <name evidence="3" type="ORF">RBATCC27255_01722</name>
</gene>
<keyword evidence="2" id="KW-0472">Membrane</keyword>
<sequence length="350" mass="38821">MKCPNCGFEANGKFCENCGSPLAQNSSRKNTEGVNSFEQDNHNAVPEQPRYDYNTENQTCGQSYPNNQQYGQQSHGGFGQNQNCAGSGQQFTNSHNGSGQQFSSAPNSKKTAAIIISVISGIIILIIVVTAILICNLLPKFMDMANEYADSAFDAASSYISDEFQQETIAPTEDPDAYDKVDENTHLRYRESDNYDGIVITGAEYEFYESYINSDEKKFTINIPSELNGKKVVEVEYITVYVPDKEITIVIPDTVKIIGSYAFCYSDDVVAVEIPNSVEVIGSDAFVGDPKLKKITVPDSVKEMDDCGLGFNTDDNYKKVKIQDFKMYCKKGSAAENYAKDNDFSYEIIK</sequence>
<feature type="compositionally biased region" description="Polar residues" evidence="1">
    <location>
        <begin position="80"/>
        <end position="105"/>
    </location>
</feature>
<evidence type="ECO:0000256" key="2">
    <source>
        <dbReference type="SAM" id="Phobius"/>
    </source>
</evidence>
<evidence type="ECO:0008006" key="5">
    <source>
        <dbReference type="Google" id="ProtNLM"/>
    </source>
</evidence>
<keyword evidence="2" id="KW-0812">Transmembrane</keyword>
<reference evidence="3" key="1">
    <citation type="journal article" date="2018" name="Environ. Microbiol.">
        <title>Sporulation capability and amylosome conservation among diverse human colonic and rumen isolates of the keystone starch-degrader Ruminococcus bromii.</title>
        <authorList>
            <person name="Mukhopadhya I."/>
            <person name="Morais S."/>
            <person name="Laverde-Gomez J."/>
            <person name="Sheridan P.O."/>
            <person name="Walker A.W."/>
            <person name="Kelly W."/>
            <person name="Klieve A.V."/>
            <person name="Ouwerkerk D."/>
            <person name="Duncan S.H."/>
            <person name="Louis P."/>
            <person name="Koropatkin N."/>
            <person name="Cockburn D."/>
            <person name="Kibler R."/>
            <person name="Cooper P.J."/>
            <person name="Sandoval C."/>
            <person name="Crost E."/>
            <person name="Juge N."/>
            <person name="Bayer E.A."/>
            <person name="Flint H.J."/>
        </authorList>
    </citation>
    <scope>NUCLEOTIDE SEQUENCE [LARGE SCALE GENOMIC DNA]</scope>
    <source>
        <strain evidence="3">ATCC 27255</strain>
    </source>
</reference>
<name>A0A2N0UIU5_9FIRM</name>
<evidence type="ECO:0000313" key="3">
    <source>
        <dbReference type="EMBL" id="PKD26858.1"/>
    </source>
</evidence>
<evidence type="ECO:0000256" key="1">
    <source>
        <dbReference type="SAM" id="MobiDB-lite"/>
    </source>
</evidence>